<dbReference type="InterPro" id="IPR020846">
    <property type="entry name" value="MFS_dom"/>
</dbReference>
<gene>
    <name evidence="9" type="ORF">DFJ65_0846</name>
</gene>
<dbReference type="Proteomes" id="UP000256253">
    <property type="component" value="Unassembled WGS sequence"/>
</dbReference>
<evidence type="ECO:0000256" key="1">
    <source>
        <dbReference type="ARBA" id="ARBA00004651"/>
    </source>
</evidence>
<feature type="transmembrane region" description="Helical" evidence="7">
    <location>
        <begin position="106"/>
        <end position="127"/>
    </location>
</feature>
<feature type="transmembrane region" description="Helical" evidence="7">
    <location>
        <begin position="311"/>
        <end position="333"/>
    </location>
</feature>
<organism evidence="9 10">
    <name type="scientific">Calidifontibacter indicus</name>
    <dbReference type="NCBI Taxonomy" id="419650"/>
    <lineage>
        <taxon>Bacteria</taxon>
        <taxon>Bacillati</taxon>
        <taxon>Actinomycetota</taxon>
        <taxon>Actinomycetes</taxon>
        <taxon>Micrococcales</taxon>
        <taxon>Dermacoccaceae</taxon>
        <taxon>Calidifontibacter</taxon>
    </lineage>
</organism>
<dbReference type="PANTHER" id="PTHR23513:SF11">
    <property type="entry name" value="STAPHYLOFERRIN A TRANSPORTER"/>
    <property type="match status" value="1"/>
</dbReference>
<dbReference type="Gene3D" id="1.20.1250.20">
    <property type="entry name" value="MFS general substrate transporter like domains"/>
    <property type="match status" value="1"/>
</dbReference>
<dbReference type="Pfam" id="PF05977">
    <property type="entry name" value="MFS_3"/>
    <property type="match status" value="1"/>
</dbReference>
<dbReference type="GO" id="GO:0005886">
    <property type="term" value="C:plasma membrane"/>
    <property type="evidence" value="ECO:0007669"/>
    <property type="project" value="UniProtKB-SubCell"/>
</dbReference>
<comment type="caution">
    <text evidence="9">The sequence shown here is derived from an EMBL/GenBank/DDBJ whole genome shotgun (WGS) entry which is preliminary data.</text>
</comment>
<dbReference type="AlphaFoldDB" id="A0A3D9UT89"/>
<dbReference type="InterPro" id="IPR036259">
    <property type="entry name" value="MFS_trans_sf"/>
</dbReference>
<evidence type="ECO:0000256" key="6">
    <source>
        <dbReference type="ARBA" id="ARBA00023136"/>
    </source>
</evidence>
<feature type="transmembrane region" description="Helical" evidence="7">
    <location>
        <begin position="79"/>
        <end position="100"/>
    </location>
</feature>
<dbReference type="RefSeq" id="WP_115921944.1">
    <property type="nucleotide sequence ID" value="NZ_QTUA01000001.1"/>
</dbReference>
<feature type="transmembrane region" description="Helical" evidence="7">
    <location>
        <begin position="53"/>
        <end position="72"/>
    </location>
</feature>
<dbReference type="SUPFAM" id="SSF103473">
    <property type="entry name" value="MFS general substrate transporter"/>
    <property type="match status" value="1"/>
</dbReference>
<feature type="domain" description="Major facilitator superfamily (MFS) profile" evidence="8">
    <location>
        <begin position="1"/>
        <end position="398"/>
    </location>
</feature>
<feature type="transmembrane region" description="Helical" evidence="7">
    <location>
        <begin position="156"/>
        <end position="174"/>
    </location>
</feature>
<evidence type="ECO:0000313" key="9">
    <source>
        <dbReference type="EMBL" id="REF29865.1"/>
    </source>
</evidence>
<evidence type="ECO:0000256" key="5">
    <source>
        <dbReference type="ARBA" id="ARBA00022989"/>
    </source>
</evidence>
<proteinExistence type="predicted"/>
<keyword evidence="5 7" id="KW-1133">Transmembrane helix</keyword>
<dbReference type="InterPro" id="IPR010290">
    <property type="entry name" value="TM_effector"/>
</dbReference>
<name>A0A3D9UT89_9MICO</name>
<keyword evidence="6 7" id="KW-0472">Membrane</keyword>
<dbReference type="CDD" id="cd06173">
    <property type="entry name" value="MFS_MefA_like"/>
    <property type="match status" value="1"/>
</dbReference>
<dbReference type="EMBL" id="QTUA01000001">
    <property type="protein sequence ID" value="REF29865.1"/>
    <property type="molecule type" value="Genomic_DNA"/>
</dbReference>
<keyword evidence="10" id="KW-1185">Reference proteome</keyword>
<reference evidence="9 10" key="1">
    <citation type="submission" date="2018-08" db="EMBL/GenBank/DDBJ databases">
        <title>Sequencing the genomes of 1000 actinobacteria strains.</title>
        <authorList>
            <person name="Klenk H.-P."/>
        </authorList>
    </citation>
    <scope>NUCLEOTIDE SEQUENCE [LARGE SCALE GENOMIC DNA]</scope>
    <source>
        <strain evidence="9 10">DSM 22967</strain>
    </source>
</reference>
<dbReference type="PROSITE" id="PS50850">
    <property type="entry name" value="MFS"/>
    <property type="match status" value="1"/>
</dbReference>
<feature type="transmembrane region" description="Helical" evidence="7">
    <location>
        <begin position="373"/>
        <end position="394"/>
    </location>
</feature>
<evidence type="ECO:0000259" key="8">
    <source>
        <dbReference type="PROSITE" id="PS50850"/>
    </source>
</evidence>
<feature type="transmembrane region" description="Helical" evidence="7">
    <location>
        <begin position="258"/>
        <end position="277"/>
    </location>
</feature>
<feature type="transmembrane region" description="Helical" evidence="7">
    <location>
        <begin position="345"/>
        <end position="367"/>
    </location>
</feature>
<sequence length="421" mass="43886">MSVIDSAGVLRRKDFRWFFAGTTVNRLGGMMTPVTMAFAVLHVDNSAEALSKVLAAEITANVLCALFGGVIADRFSRRVVLQSTYLSSAAVIATTAFLLATDRATVPLLVLLATLAGGTTAFAMPAMQGIVPQLVPRSELQQANALMSFVRNGAQFMGPVLGTILVAFAGPQWALAVDAASYLVASVLLLPVALPPVVRGDTGIVHELREGWGEFRSRTWLWVIVVAFGVLNAIQSGVIGVVGPVLAKNTESLGIRGWGLVMGAQAVGMLVMSVVLLRVPVRHPLFAGMAGIALVSLPIAMLGVHPVTLPLIFVSLLAGAGSETFGTGWNVALGEHIPPGVLSRVSSYDMVGSFVAMPIGMLIYGWLATAVPLEPLLVASGVAYAAIALSTLGVRSIRRMGRVPEGPAGDAPEPKPVPTPA</sequence>
<dbReference type="OrthoDB" id="4528313at2"/>
<comment type="subcellular location">
    <subcellularLocation>
        <location evidence="1">Cell membrane</location>
        <topology evidence="1">Multi-pass membrane protein</topology>
    </subcellularLocation>
</comment>
<evidence type="ECO:0000256" key="2">
    <source>
        <dbReference type="ARBA" id="ARBA00022448"/>
    </source>
</evidence>
<feature type="transmembrane region" description="Helical" evidence="7">
    <location>
        <begin position="17"/>
        <end position="41"/>
    </location>
</feature>
<evidence type="ECO:0000313" key="10">
    <source>
        <dbReference type="Proteomes" id="UP000256253"/>
    </source>
</evidence>
<accession>A0A3D9UT89</accession>
<dbReference type="PANTHER" id="PTHR23513">
    <property type="entry name" value="INTEGRAL MEMBRANE EFFLUX PROTEIN-RELATED"/>
    <property type="match status" value="1"/>
</dbReference>
<evidence type="ECO:0000256" key="7">
    <source>
        <dbReference type="SAM" id="Phobius"/>
    </source>
</evidence>
<feature type="transmembrane region" description="Helical" evidence="7">
    <location>
        <begin position="180"/>
        <end position="198"/>
    </location>
</feature>
<keyword evidence="2" id="KW-0813">Transport</keyword>
<dbReference type="GO" id="GO:0022857">
    <property type="term" value="F:transmembrane transporter activity"/>
    <property type="evidence" value="ECO:0007669"/>
    <property type="project" value="InterPro"/>
</dbReference>
<evidence type="ECO:0000256" key="3">
    <source>
        <dbReference type="ARBA" id="ARBA00022475"/>
    </source>
</evidence>
<protein>
    <submittedName>
        <fullName evidence="9">Putative MFS family arabinose efflux permease</fullName>
    </submittedName>
</protein>
<feature type="transmembrane region" description="Helical" evidence="7">
    <location>
        <begin position="219"/>
        <end position="246"/>
    </location>
</feature>
<keyword evidence="4 7" id="KW-0812">Transmembrane</keyword>
<evidence type="ECO:0000256" key="4">
    <source>
        <dbReference type="ARBA" id="ARBA00022692"/>
    </source>
</evidence>
<feature type="transmembrane region" description="Helical" evidence="7">
    <location>
        <begin position="284"/>
        <end position="305"/>
    </location>
</feature>
<keyword evidence="3" id="KW-1003">Cell membrane</keyword>